<protein>
    <submittedName>
        <fullName evidence="2">Uncharacterized protein</fullName>
    </submittedName>
</protein>
<feature type="compositionally biased region" description="Polar residues" evidence="1">
    <location>
        <begin position="95"/>
        <end position="121"/>
    </location>
</feature>
<dbReference type="AlphaFoldDB" id="A0A7S3PNC4"/>
<gene>
    <name evidence="2" type="ORF">ASTO00021_LOCUS15059</name>
</gene>
<name>A0A7S3PNC4_9STRA</name>
<sequence>MSKLLRDGVTVEDFDYSIYRIGDLLEKMIVFENFQPPEMTPFSVCLDAAEEHMKDALRLDYSGKASVNKCPQTVSMKRITSFEELSTLATVPNVKTNKSSQISTENEVNSNSQVKKQSPTSKRSRSVRFAKNLVKVAYLPQKHMITARNSRKGTWDVAPFHDEYWDGDKRAFRKVPLSPEEVEEISSQTSAASFWKRNVRKISDHTNIYNDSSTLYNLAQTGKFLRKELFNVLFS</sequence>
<evidence type="ECO:0000256" key="1">
    <source>
        <dbReference type="SAM" id="MobiDB-lite"/>
    </source>
</evidence>
<evidence type="ECO:0000313" key="2">
    <source>
        <dbReference type="EMBL" id="CAE0445027.1"/>
    </source>
</evidence>
<dbReference type="EMBL" id="HBIN01019748">
    <property type="protein sequence ID" value="CAE0445027.1"/>
    <property type="molecule type" value="Transcribed_RNA"/>
</dbReference>
<organism evidence="2">
    <name type="scientific">Aplanochytrium stocchinoi</name>
    <dbReference type="NCBI Taxonomy" id="215587"/>
    <lineage>
        <taxon>Eukaryota</taxon>
        <taxon>Sar</taxon>
        <taxon>Stramenopiles</taxon>
        <taxon>Bigyra</taxon>
        <taxon>Labyrinthulomycetes</taxon>
        <taxon>Thraustochytrida</taxon>
        <taxon>Thraustochytriidae</taxon>
        <taxon>Aplanochytrium</taxon>
    </lineage>
</organism>
<accession>A0A7S3PNC4</accession>
<proteinExistence type="predicted"/>
<feature type="region of interest" description="Disordered" evidence="1">
    <location>
        <begin position="95"/>
        <end position="125"/>
    </location>
</feature>
<reference evidence="2" key="1">
    <citation type="submission" date="2021-01" db="EMBL/GenBank/DDBJ databases">
        <authorList>
            <person name="Corre E."/>
            <person name="Pelletier E."/>
            <person name="Niang G."/>
            <person name="Scheremetjew M."/>
            <person name="Finn R."/>
            <person name="Kale V."/>
            <person name="Holt S."/>
            <person name="Cochrane G."/>
            <person name="Meng A."/>
            <person name="Brown T."/>
            <person name="Cohen L."/>
        </authorList>
    </citation>
    <scope>NUCLEOTIDE SEQUENCE</scope>
    <source>
        <strain evidence="2">GSBS06</strain>
    </source>
</reference>